<keyword evidence="3" id="KW-1185">Reference proteome</keyword>
<evidence type="ECO:0000313" key="2">
    <source>
        <dbReference type="EMBL" id="SFC98008.1"/>
    </source>
</evidence>
<keyword evidence="1" id="KW-1133">Transmembrane helix</keyword>
<evidence type="ECO:0000313" key="3">
    <source>
        <dbReference type="Proteomes" id="UP000199514"/>
    </source>
</evidence>
<feature type="transmembrane region" description="Helical" evidence="1">
    <location>
        <begin position="7"/>
        <end position="24"/>
    </location>
</feature>
<organism evidence="2 3">
    <name type="scientific">Flexibacter flexilis DSM 6793</name>
    <dbReference type="NCBI Taxonomy" id="927664"/>
    <lineage>
        <taxon>Bacteria</taxon>
        <taxon>Pseudomonadati</taxon>
        <taxon>Bacteroidota</taxon>
        <taxon>Cytophagia</taxon>
        <taxon>Cytophagales</taxon>
        <taxon>Flexibacteraceae</taxon>
        <taxon>Flexibacter</taxon>
    </lineage>
</organism>
<proteinExistence type="predicted"/>
<dbReference type="STRING" id="927664.SAMN05421780_1169"/>
<reference evidence="2 3" key="1">
    <citation type="submission" date="2016-10" db="EMBL/GenBank/DDBJ databases">
        <authorList>
            <person name="de Groot N.N."/>
        </authorList>
    </citation>
    <scope>NUCLEOTIDE SEQUENCE [LARGE SCALE GENOMIC DNA]</scope>
    <source>
        <strain evidence="2 3">DSM 6793</strain>
    </source>
</reference>
<evidence type="ECO:0000256" key="1">
    <source>
        <dbReference type="SAM" id="Phobius"/>
    </source>
</evidence>
<feature type="transmembrane region" description="Helical" evidence="1">
    <location>
        <begin position="30"/>
        <end position="47"/>
    </location>
</feature>
<dbReference type="AlphaFoldDB" id="A0A1I1NR60"/>
<keyword evidence="1" id="KW-0812">Transmembrane</keyword>
<keyword evidence="1" id="KW-0472">Membrane</keyword>
<dbReference type="Proteomes" id="UP000199514">
    <property type="component" value="Unassembled WGS sequence"/>
</dbReference>
<gene>
    <name evidence="2" type="ORF">SAMN05421780_1169</name>
</gene>
<accession>A0A1I1NR60</accession>
<name>A0A1I1NR60_9BACT</name>
<protein>
    <submittedName>
        <fullName evidence="2">Uncharacterized protein</fullName>
    </submittedName>
</protein>
<dbReference type="EMBL" id="FOLE01000016">
    <property type="protein sequence ID" value="SFC98008.1"/>
    <property type="molecule type" value="Genomic_DNA"/>
</dbReference>
<sequence length="57" mass="6636">MKEFEKLQSLLPLGYLYLVVLGILKESVFFYQLGIAGFFILGGWGTWQQRFGSLYRL</sequence>
<dbReference type="RefSeq" id="WP_177200000.1">
    <property type="nucleotide sequence ID" value="NZ_FOLE01000016.1"/>
</dbReference>